<accession>A0A7Z0VPX3</accession>
<dbReference type="Proteomes" id="UP000094769">
    <property type="component" value="Unassembled WGS sequence"/>
</dbReference>
<name>A0A7Z0VPX3_9GAMM</name>
<gene>
    <name evidence="1" type="ORF">CODIS_07590</name>
</gene>
<dbReference type="OrthoDB" id="5796917at2"/>
<protein>
    <submittedName>
        <fullName evidence="1">Uncharacterized protein</fullName>
    </submittedName>
</protein>
<dbReference type="AlphaFoldDB" id="A0A7Z0VPX3"/>
<reference evidence="1 2" key="1">
    <citation type="submission" date="2016-06" db="EMBL/GenBank/DDBJ databases">
        <title>Genome sequence of endosymbiont of Candidatus Endolucinida thiodiazotropha.</title>
        <authorList>
            <person name="Poehlein A."/>
            <person name="Koenig S."/>
            <person name="Heiden S.E."/>
            <person name="Thuermer A."/>
            <person name="Voget S."/>
            <person name="Daniel R."/>
            <person name="Markert S."/>
            <person name="Gros O."/>
            <person name="Schweder T."/>
        </authorList>
    </citation>
    <scope>NUCLEOTIDE SEQUENCE [LARGE SCALE GENOMIC DNA]</scope>
    <source>
        <strain evidence="1 2">COS</strain>
    </source>
</reference>
<organism evidence="1 2">
    <name type="scientific">Candidatus Thiodiazotropha endolucinida</name>
    <dbReference type="NCBI Taxonomy" id="1655433"/>
    <lineage>
        <taxon>Bacteria</taxon>
        <taxon>Pseudomonadati</taxon>
        <taxon>Pseudomonadota</taxon>
        <taxon>Gammaproteobacteria</taxon>
        <taxon>Chromatiales</taxon>
        <taxon>Sedimenticolaceae</taxon>
        <taxon>Candidatus Thiodiazotropha</taxon>
    </lineage>
</organism>
<dbReference type="RefSeq" id="WP_069121364.1">
    <property type="nucleotide sequence ID" value="NZ_MARB01000003.1"/>
</dbReference>
<comment type="caution">
    <text evidence="1">The sequence shown here is derived from an EMBL/GenBank/DDBJ whole genome shotgun (WGS) entry which is preliminary data.</text>
</comment>
<proteinExistence type="predicted"/>
<dbReference type="EMBL" id="MARB01000003">
    <property type="protein sequence ID" value="ODJ89146.1"/>
    <property type="molecule type" value="Genomic_DNA"/>
</dbReference>
<evidence type="ECO:0000313" key="2">
    <source>
        <dbReference type="Proteomes" id="UP000094769"/>
    </source>
</evidence>
<keyword evidence="2" id="KW-1185">Reference proteome</keyword>
<sequence length="191" mass="21499">MNQPLHTGRLVLTPEDPYLLPDDPEAILTKLHEIGLIEGALESGPGYLLGEHFMQLVTFMGCSPYIRLQADASGEPFCHLLQDGPYPRPKLLCGTNTQPPRCEACRKRLSEWRDSFESCLTGNDSCKVGCPHCGHRQDPFTYDFRQSAGCGRLFLFVENIFPQEAIPSPTLLTALELACIGHPWRYFYQQI</sequence>
<evidence type="ECO:0000313" key="1">
    <source>
        <dbReference type="EMBL" id="ODJ89146.1"/>
    </source>
</evidence>